<proteinExistence type="predicted"/>
<feature type="chain" id="PRO_5015736622" description="Inhibitor I9 domain-containing protein" evidence="1">
    <location>
        <begin position="24"/>
        <end position="96"/>
    </location>
</feature>
<sequence>MKIGFIAFVNVAALSSVFATADAESNENPNALFYRTHYRHHKNLYKACIRDHGGAKEMDQNSATKKYLTEGVSVEITAKFTSKEEERLVNATPEES</sequence>
<evidence type="ECO:0000313" key="3">
    <source>
        <dbReference type="Proteomes" id="UP000245699"/>
    </source>
</evidence>
<dbReference type="AlphaFoldDB" id="A0A2T9YK47"/>
<comment type="caution">
    <text evidence="2">The sequence shown here is derived from an EMBL/GenBank/DDBJ whole genome shotgun (WGS) entry which is preliminary data.</text>
</comment>
<keyword evidence="3" id="KW-1185">Reference proteome</keyword>
<gene>
    <name evidence="2" type="ORF">BB559_003627</name>
</gene>
<accession>A0A2T9YK47</accession>
<name>A0A2T9YK47_9FUNG</name>
<keyword evidence="1" id="KW-0732">Signal</keyword>
<organism evidence="2 3">
    <name type="scientific">Furculomyces boomerangus</name>
    <dbReference type="NCBI Taxonomy" id="61424"/>
    <lineage>
        <taxon>Eukaryota</taxon>
        <taxon>Fungi</taxon>
        <taxon>Fungi incertae sedis</taxon>
        <taxon>Zoopagomycota</taxon>
        <taxon>Kickxellomycotina</taxon>
        <taxon>Harpellomycetes</taxon>
        <taxon>Harpellales</taxon>
        <taxon>Harpellaceae</taxon>
        <taxon>Furculomyces</taxon>
    </lineage>
</organism>
<feature type="signal peptide" evidence="1">
    <location>
        <begin position="1"/>
        <end position="23"/>
    </location>
</feature>
<dbReference type="Proteomes" id="UP000245699">
    <property type="component" value="Unassembled WGS sequence"/>
</dbReference>
<protein>
    <recommendedName>
        <fullName evidence="4">Inhibitor I9 domain-containing protein</fullName>
    </recommendedName>
</protein>
<reference evidence="2 3" key="1">
    <citation type="journal article" date="2018" name="MBio">
        <title>Comparative Genomics Reveals the Core Gene Toolbox for the Fungus-Insect Symbiosis.</title>
        <authorList>
            <person name="Wang Y."/>
            <person name="Stata M."/>
            <person name="Wang W."/>
            <person name="Stajich J.E."/>
            <person name="White M.M."/>
            <person name="Moncalvo J.M."/>
        </authorList>
    </citation>
    <scope>NUCLEOTIDE SEQUENCE [LARGE SCALE GENOMIC DNA]</scope>
    <source>
        <strain evidence="2 3">AUS-77-4</strain>
    </source>
</reference>
<evidence type="ECO:0008006" key="4">
    <source>
        <dbReference type="Google" id="ProtNLM"/>
    </source>
</evidence>
<evidence type="ECO:0000313" key="2">
    <source>
        <dbReference type="EMBL" id="PVU92705.1"/>
    </source>
</evidence>
<evidence type="ECO:0000256" key="1">
    <source>
        <dbReference type="SAM" id="SignalP"/>
    </source>
</evidence>
<dbReference type="EMBL" id="MBFT01000349">
    <property type="protein sequence ID" value="PVU92705.1"/>
    <property type="molecule type" value="Genomic_DNA"/>
</dbReference>